<dbReference type="EMBL" id="KX487278">
    <property type="protein sequence ID" value="AOO89642.1"/>
    <property type="molecule type" value="Genomic_DNA"/>
</dbReference>
<evidence type="ECO:0000256" key="1">
    <source>
        <dbReference type="SAM" id="MobiDB-lite"/>
    </source>
</evidence>
<protein>
    <submittedName>
        <fullName evidence="2">Uncharacterized protein</fullName>
    </submittedName>
</protein>
<reference evidence="2" key="1">
    <citation type="journal article" date="2015" name="BMC Genomics">
        <title>Transcriptome profiling of a Rhizobium leguminosarum bv. trifolii rosR mutant reveals the role of the transcriptional regulator RosR in motility, synthesis of cell-surface components, and other cellular processes.</title>
        <authorList>
            <person name="Rachwal K."/>
            <person name="Matczynska E."/>
            <person name="Janczarek M."/>
        </authorList>
    </citation>
    <scope>NUCLEOTIDE SEQUENCE</scope>
    <source>
        <strain evidence="2">Rt24.2</strain>
    </source>
</reference>
<reference evidence="2" key="2">
    <citation type="journal article" date="2016" name="Front. Microbiol.">
        <title>The Regulatory Protein RosR Affects Rhizobium leguminosarum bv. trifolii Protein Profiles, Cell Surface Properties, and Symbiosis with Clover.</title>
        <authorList>
            <person name="Rachwal K."/>
            <person name="Boguszewska A."/>
            <person name="Kopcinska J."/>
            <person name="Karas M."/>
            <person name="Tchorzewski M."/>
            <person name="Janczarek M."/>
        </authorList>
    </citation>
    <scope>NUCLEOTIDE SEQUENCE</scope>
    <source>
        <strain evidence="2">Rt24.2</strain>
    </source>
</reference>
<sequence length="79" mass="7868">MEGEITFSRNPLQCDVASQKPNYSDHSTKKGPALGPALPGLSGYPLLQFIGWAGAPGAAGAGTAGLAGDGCRVPAALSK</sequence>
<name>A0A1C9HSQ3_RHILT</name>
<accession>A0A1C9HSQ3</accession>
<dbReference type="AlphaFoldDB" id="A0A1C9HSQ3"/>
<feature type="region of interest" description="Disordered" evidence="1">
    <location>
        <begin position="1"/>
        <end position="31"/>
    </location>
</feature>
<evidence type="ECO:0000313" key="2">
    <source>
        <dbReference type="EMBL" id="AOO89642.1"/>
    </source>
</evidence>
<proteinExistence type="predicted"/>
<organism evidence="2">
    <name type="scientific">Rhizobium leguminosarum bv. trifolii</name>
    <dbReference type="NCBI Taxonomy" id="386"/>
    <lineage>
        <taxon>Bacteria</taxon>
        <taxon>Pseudomonadati</taxon>
        <taxon>Pseudomonadota</taxon>
        <taxon>Alphaproteobacteria</taxon>
        <taxon>Hyphomicrobiales</taxon>
        <taxon>Rhizobiaceae</taxon>
        <taxon>Rhizobium/Agrobacterium group</taxon>
        <taxon>Rhizobium</taxon>
    </lineage>
</organism>